<dbReference type="Proteomes" id="UP000612899">
    <property type="component" value="Unassembled WGS sequence"/>
</dbReference>
<reference evidence="1" key="1">
    <citation type="submission" date="2021-01" db="EMBL/GenBank/DDBJ databases">
        <title>Whole genome shotgun sequence of Rhizocola hellebori NBRC 109834.</title>
        <authorList>
            <person name="Komaki H."/>
            <person name="Tamura T."/>
        </authorList>
    </citation>
    <scope>NUCLEOTIDE SEQUENCE</scope>
    <source>
        <strain evidence="1">NBRC 109834</strain>
    </source>
</reference>
<dbReference type="EMBL" id="BONY01000043">
    <property type="protein sequence ID" value="GIH07963.1"/>
    <property type="molecule type" value="Genomic_DNA"/>
</dbReference>
<keyword evidence="2" id="KW-1185">Reference proteome</keyword>
<evidence type="ECO:0000313" key="2">
    <source>
        <dbReference type="Proteomes" id="UP000612899"/>
    </source>
</evidence>
<gene>
    <name evidence="1" type="ORF">Rhe02_60300</name>
</gene>
<comment type="caution">
    <text evidence="1">The sequence shown here is derived from an EMBL/GenBank/DDBJ whole genome shotgun (WGS) entry which is preliminary data.</text>
</comment>
<dbReference type="RefSeq" id="WP_203911737.1">
    <property type="nucleotide sequence ID" value="NZ_BONY01000043.1"/>
</dbReference>
<accession>A0A8J3VJG3</accession>
<proteinExistence type="predicted"/>
<dbReference type="InterPro" id="IPR009409">
    <property type="entry name" value="DUF1059"/>
</dbReference>
<dbReference type="AlphaFoldDB" id="A0A8J3VJG3"/>
<protein>
    <recommendedName>
        <fullName evidence="3">DUF1059 domain-containing protein</fullName>
    </recommendedName>
</protein>
<organism evidence="1 2">
    <name type="scientific">Rhizocola hellebori</name>
    <dbReference type="NCBI Taxonomy" id="1392758"/>
    <lineage>
        <taxon>Bacteria</taxon>
        <taxon>Bacillati</taxon>
        <taxon>Actinomycetota</taxon>
        <taxon>Actinomycetes</taxon>
        <taxon>Micromonosporales</taxon>
        <taxon>Micromonosporaceae</taxon>
        <taxon>Rhizocola</taxon>
    </lineage>
</organism>
<evidence type="ECO:0008006" key="3">
    <source>
        <dbReference type="Google" id="ProtNLM"/>
    </source>
</evidence>
<sequence>MDPLKIVTCDCGFEAIGTDEDLVEIMQAHELDTHGREVSRDEVLALANPIDPIGGQG</sequence>
<evidence type="ECO:0000313" key="1">
    <source>
        <dbReference type="EMBL" id="GIH07963.1"/>
    </source>
</evidence>
<name>A0A8J3VJG3_9ACTN</name>
<dbReference type="Pfam" id="PF06348">
    <property type="entry name" value="DUF1059"/>
    <property type="match status" value="1"/>
</dbReference>